<feature type="region of interest" description="Disordered" evidence="1">
    <location>
        <begin position="49"/>
        <end position="246"/>
    </location>
</feature>
<evidence type="ECO:0000313" key="5">
    <source>
        <dbReference type="Proteomes" id="UP000220797"/>
    </source>
</evidence>
<dbReference type="OrthoDB" id="10060424at2759"/>
<feature type="signal peptide" evidence="2">
    <location>
        <begin position="1"/>
        <end position="19"/>
    </location>
</feature>
<feature type="compositionally biased region" description="Polar residues" evidence="1">
    <location>
        <begin position="77"/>
        <end position="100"/>
    </location>
</feature>
<sequence>MITTRILLIINFFTFLSLNLRNFSNNSFSNLNQGSNLVCNRFLNETTTGSVEENKDRSPTTDVAEKQADQVSPDASGVSQGEQTLTATNGKTTQLTTQSDPKGPEHTSDPTASSPNPSADAKPPSNEGDGSSGQVTKVETSVPKQENQNGQSQTIAPDKAPEVPSPPSDLSKQTTEVKPPQTEEESGGEVKTGDAATSVSKTQEVEVSEHVQTDVDGHSKGNSSTGDSNNELTNPTNKEKLDGESPELVETPTVIEDDYASVHSEDRIERTIEEDTPRNSHGTEYNNFDNFNRLRKYKLGKNASHMNELKEMEEENEKSCTHNNGGCGDDKICITTANNNIACICKEGYLVGNQCVISQSSSLKPLLSLVIYTIISLIIIN</sequence>
<dbReference type="AlphaFoldDB" id="A0A1J1GSG8"/>
<dbReference type="GeneID" id="39728698"/>
<keyword evidence="4" id="KW-0477">Merozoite</keyword>
<dbReference type="RefSeq" id="XP_028528218.1">
    <property type="nucleotide sequence ID" value="XM_028671580.1"/>
</dbReference>
<dbReference type="InterPro" id="IPR000742">
    <property type="entry name" value="EGF"/>
</dbReference>
<dbReference type="VEuPathDB" id="PlasmoDB:PGAL8A_00017600"/>
<feature type="chain" id="PRO_5009618939" evidence="2">
    <location>
        <begin position="20"/>
        <end position="381"/>
    </location>
</feature>
<feature type="compositionally biased region" description="Polar residues" evidence="1">
    <location>
        <begin position="128"/>
        <end position="155"/>
    </location>
</feature>
<accession>A0A1J1GSG8</accession>
<protein>
    <submittedName>
        <fullName evidence="4">Merozoite surface protein 5, putative</fullName>
    </submittedName>
</protein>
<evidence type="ECO:0000256" key="2">
    <source>
        <dbReference type="SAM" id="SignalP"/>
    </source>
</evidence>
<dbReference type="Proteomes" id="UP000220797">
    <property type="component" value="Unassembled WGS sequence"/>
</dbReference>
<comment type="caution">
    <text evidence="4">The sequence shown here is derived from an EMBL/GenBank/DDBJ whole genome shotgun (WGS) entry which is preliminary data.</text>
</comment>
<proteinExistence type="predicted"/>
<reference evidence="4" key="1">
    <citation type="submission" date="2015-04" db="EMBL/GenBank/DDBJ databases">
        <authorList>
            <consortium name="Pathogen Informatics"/>
        </authorList>
    </citation>
    <scope>NUCLEOTIDE SEQUENCE [LARGE SCALE GENOMIC DNA]</scope>
    <source>
        <strain evidence="4">8A</strain>
    </source>
</reference>
<evidence type="ECO:0000256" key="1">
    <source>
        <dbReference type="SAM" id="MobiDB-lite"/>
    </source>
</evidence>
<feature type="compositionally biased region" description="Basic and acidic residues" evidence="1">
    <location>
        <begin position="52"/>
        <end position="68"/>
    </location>
</feature>
<name>A0A1J1GSG8_PLAGA</name>
<keyword evidence="5" id="KW-1185">Reference proteome</keyword>
<feature type="compositionally biased region" description="Basic and acidic residues" evidence="1">
    <location>
        <begin position="203"/>
        <end position="219"/>
    </location>
</feature>
<organism evidence="4 5">
    <name type="scientific">Plasmodium gallinaceum</name>
    <dbReference type="NCBI Taxonomy" id="5849"/>
    <lineage>
        <taxon>Eukaryota</taxon>
        <taxon>Sar</taxon>
        <taxon>Alveolata</taxon>
        <taxon>Apicomplexa</taxon>
        <taxon>Aconoidasida</taxon>
        <taxon>Haemosporida</taxon>
        <taxon>Plasmodiidae</taxon>
        <taxon>Plasmodium</taxon>
        <taxon>Plasmodium (Haemamoeba)</taxon>
    </lineage>
</organism>
<feature type="compositionally biased region" description="Polar residues" evidence="1">
    <location>
        <begin position="220"/>
        <end position="236"/>
    </location>
</feature>
<dbReference type="PROSITE" id="PS01186">
    <property type="entry name" value="EGF_2"/>
    <property type="match status" value="1"/>
</dbReference>
<gene>
    <name evidence="4" type="primary">MSP5</name>
    <name evidence="4" type="ORF">PGAL8A_00017600</name>
</gene>
<evidence type="ECO:0000313" key="4">
    <source>
        <dbReference type="EMBL" id="CRG95407.1"/>
    </source>
</evidence>
<dbReference type="EMBL" id="CVMV01000033">
    <property type="protein sequence ID" value="CRG95407.1"/>
    <property type="molecule type" value="Genomic_DNA"/>
</dbReference>
<evidence type="ECO:0000259" key="3">
    <source>
        <dbReference type="PROSITE" id="PS01186"/>
    </source>
</evidence>
<dbReference type="SUPFAM" id="SSF57196">
    <property type="entry name" value="EGF/Laminin"/>
    <property type="match status" value="1"/>
</dbReference>
<keyword evidence="2" id="KW-0732">Signal</keyword>
<feature type="domain" description="EGF-like" evidence="3">
    <location>
        <begin position="343"/>
        <end position="355"/>
    </location>
</feature>